<dbReference type="Proteomes" id="UP000183809">
    <property type="component" value="Unassembled WGS sequence"/>
</dbReference>
<feature type="transmembrane region" description="Helical" evidence="2">
    <location>
        <begin position="623"/>
        <end position="643"/>
    </location>
</feature>
<feature type="transmembrane region" description="Helical" evidence="2">
    <location>
        <begin position="82"/>
        <end position="107"/>
    </location>
</feature>
<feature type="transmembrane region" description="Helical" evidence="2">
    <location>
        <begin position="487"/>
        <end position="510"/>
    </location>
</feature>
<keyword evidence="2" id="KW-1133">Transmembrane helix</keyword>
<feature type="transmembrane region" description="Helical" evidence="2">
    <location>
        <begin position="397"/>
        <end position="419"/>
    </location>
</feature>
<dbReference type="AlphaFoldDB" id="A0A1J9R738"/>
<evidence type="ECO:0000256" key="2">
    <source>
        <dbReference type="SAM" id="Phobius"/>
    </source>
</evidence>
<feature type="transmembrane region" description="Helical" evidence="2">
    <location>
        <begin position="553"/>
        <end position="575"/>
    </location>
</feature>
<dbReference type="PANTHER" id="PTHR35395">
    <property type="entry name" value="DUF6536 DOMAIN-CONTAINING PROTEIN"/>
    <property type="match status" value="1"/>
</dbReference>
<dbReference type="PANTHER" id="PTHR35395:SF1">
    <property type="entry name" value="DUF6536 DOMAIN-CONTAINING PROTEIN"/>
    <property type="match status" value="1"/>
</dbReference>
<feature type="transmembrane region" description="Helical" evidence="2">
    <location>
        <begin position="127"/>
        <end position="145"/>
    </location>
</feature>
<evidence type="ECO:0000313" key="4">
    <source>
        <dbReference type="EMBL" id="OJD36026.1"/>
    </source>
</evidence>
<accession>A0A1J9R738</accession>
<dbReference type="STRING" id="236234.A0A1J9R738"/>
<gene>
    <name evidence="4" type="ORF">BKCO1_1400062</name>
</gene>
<evidence type="ECO:0000256" key="1">
    <source>
        <dbReference type="SAM" id="MobiDB-lite"/>
    </source>
</evidence>
<protein>
    <recommendedName>
        <fullName evidence="3">DUF6536 domain-containing protein</fullName>
    </recommendedName>
</protein>
<evidence type="ECO:0000313" key="5">
    <source>
        <dbReference type="Proteomes" id="UP000183809"/>
    </source>
</evidence>
<feature type="domain" description="DUF6536" evidence="3">
    <location>
        <begin position="80"/>
        <end position="230"/>
    </location>
</feature>
<keyword evidence="5" id="KW-1185">Reference proteome</keyword>
<name>A0A1J9R738_9PEZI</name>
<feature type="transmembrane region" description="Helical" evidence="2">
    <location>
        <begin position="190"/>
        <end position="207"/>
    </location>
</feature>
<comment type="caution">
    <text evidence="4">The sequence shown here is derived from an EMBL/GenBank/DDBJ whole genome shotgun (WGS) entry which is preliminary data.</text>
</comment>
<keyword evidence="2" id="KW-0472">Membrane</keyword>
<sequence>MDKTSRIPLSTLAPAYSRLSSIGTMDGDNPASDIRSSKNPCEDESRSVLLQPHDSDSYSDEPPDGDNPRHDGSSLWPKAWRFGATLASITAACVLLVNFVVAIWAYFKAGKQGNGHVYEGSCDDVDTASIGIHLLINVLSTLLLGGSQYLMQCLSAPTRTEIDQAHRRGVWLDIGQPSLRNLRYIRRWKLAMWIALVLSSLPLHLFYNSVFYSSLANNDYDVYIATEKYLQGAAYNTSEFPSPGSDRYSHYDCSDDGYNNTYCGSADWHTDPSSVQEEAPQWDRLENKECIQAYAQDFLADRRNIVLVVEEVNNHTSSLYGVDPYRLIGDGYDTINPEPYYWICSHQYGYWKEDYPPCSDTVGDIEADASNWHYYVRRIRYCQSERVDPKCRLNFNLPILGIVIIFNAVKLVCMAYVAYRMRDKPIITLGDAISSFIRMPDAATRSICLATRTHFKRCRKGEDWSQAIETPMTYRPKKMRWMQTASAQHWLITVSLFVFALGAVLGLLGYSVPHLKTSNGVTGISSFWNLGLGKTRSATMIMGWSIPTSGDSALISAILVANSPQLILSVIYVFFNSLCTRMLLAREWSSFARHRKALRVSNPRGEQRSTYFLQVPYRFGAPLMLYSMLLHWLVSQSIFLAKVDTWSSVGLLVQSESVTTCGFSPMGMILTAIVAACLVLTGVGMGLRQLDSDMPFAGGCSAAISAACHAPEKISEKLPLQWGVLPTDETSGLVGHCSFSSDDVDAPVPETPYA</sequence>
<dbReference type="EMBL" id="MNUE01000014">
    <property type="protein sequence ID" value="OJD36026.1"/>
    <property type="molecule type" value="Genomic_DNA"/>
</dbReference>
<dbReference type="RefSeq" id="XP_020132286.1">
    <property type="nucleotide sequence ID" value="XM_020271140.1"/>
</dbReference>
<dbReference type="InterPro" id="IPR046623">
    <property type="entry name" value="DUF6536"/>
</dbReference>
<keyword evidence="2" id="KW-0812">Transmembrane</keyword>
<dbReference type="GeneID" id="31011399"/>
<dbReference type="OrthoDB" id="5429634at2759"/>
<evidence type="ECO:0000259" key="3">
    <source>
        <dbReference type="Pfam" id="PF20163"/>
    </source>
</evidence>
<reference evidence="4 5" key="1">
    <citation type="submission" date="2016-10" db="EMBL/GenBank/DDBJ databases">
        <title>Proteomics and genomics reveal pathogen-plant mechanisms compatible with a hemibiotrophic lifestyle of Diplodia corticola.</title>
        <authorList>
            <person name="Fernandes I."/>
            <person name="De Jonge R."/>
            <person name="Van De Peer Y."/>
            <person name="Devreese B."/>
            <person name="Alves A."/>
            <person name="Esteves A.C."/>
        </authorList>
    </citation>
    <scope>NUCLEOTIDE SEQUENCE [LARGE SCALE GENOMIC DNA]</scope>
    <source>
        <strain evidence="4 5">CBS 112549</strain>
    </source>
</reference>
<feature type="region of interest" description="Disordered" evidence="1">
    <location>
        <begin position="20"/>
        <end position="72"/>
    </location>
</feature>
<feature type="transmembrane region" description="Helical" evidence="2">
    <location>
        <begin position="663"/>
        <end position="687"/>
    </location>
</feature>
<dbReference type="Pfam" id="PF20163">
    <property type="entry name" value="DUF6536"/>
    <property type="match status" value="1"/>
</dbReference>
<proteinExistence type="predicted"/>
<organism evidence="4 5">
    <name type="scientific">Diplodia corticola</name>
    <dbReference type="NCBI Taxonomy" id="236234"/>
    <lineage>
        <taxon>Eukaryota</taxon>
        <taxon>Fungi</taxon>
        <taxon>Dikarya</taxon>
        <taxon>Ascomycota</taxon>
        <taxon>Pezizomycotina</taxon>
        <taxon>Dothideomycetes</taxon>
        <taxon>Dothideomycetes incertae sedis</taxon>
        <taxon>Botryosphaeriales</taxon>
        <taxon>Botryosphaeriaceae</taxon>
        <taxon>Diplodia</taxon>
    </lineage>
</organism>